<evidence type="ECO:0000313" key="8">
    <source>
        <dbReference type="EMBL" id="TDT14736.1"/>
    </source>
</evidence>
<dbReference type="SMART" id="SM00642">
    <property type="entry name" value="Aamy"/>
    <property type="match status" value="1"/>
</dbReference>
<name>A0A4R7HX24_9ACTN</name>
<proteinExistence type="inferred from homology"/>
<evidence type="ECO:0000256" key="3">
    <source>
        <dbReference type="ARBA" id="ARBA00022679"/>
    </source>
</evidence>
<protein>
    <recommendedName>
        <fullName evidence="6">Alpha-1,4-glucan:maltose-1-phosphate maltosyltransferase</fullName>
        <shortName evidence="6">GMPMT</shortName>
        <ecNumber evidence="6">2.4.99.16</ecNumber>
    </recommendedName>
    <alternativeName>
        <fullName evidence="6">(1-&gt;4)-alpha-D-glucan:maltose-1-phosphate alpha-D-maltosyltransferase</fullName>
    </alternativeName>
</protein>
<dbReference type="Pfam" id="PF11896">
    <property type="entry name" value="GlgE_dom_N_S"/>
    <property type="match status" value="1"/>
</dbReference>
<evidence type="ECO:0000259" key="7">
    <source>
        <dbReference type="SMART" id="SM00642"/>
    </source>
</evidence>
<dbReference type="HAMAP" id="MF_02124">
    <property type="entry name" value="GlgE"/>
    <property type="match status" value="1"/>
</dbReference>
<feature type="domain" description="Glycosyl hydrolase family 13 catalytic" evidence="7">
    <location>
        <begin position="204"/>
        <end position="552"/>
    </location>
</feature>
<evidence type="ECO:0000256" key="6">
    <source>
        <dbReference type="HAMAP-Rule" id="MF_02124"/>
    </source>
</evidence>
<feature type="binding site" evidence="6">
    <location>
        <position position="259"/>
    </location>
    <ligand>
        <name>alpha-maltose 1-phosphate</name>
        <dbReference type="ChEBI" id="CHEBI:63576"/>
    </ligand>
</feature>
<keyword evidence="4 6" id="KW-0119">Carbohydrate metabolism</keyword>
<dbReference type="Gene3D" id="3.20.20.80">
    <property type="entry name" value="Glycosidases"/>
    <property type="match status" value="1"/>
</dbReference>
<dbReference type="EC" id="2.4.99.16" evidence="6"/>
<feature type="binding site" evidence="6">
    <location>
        <position position="350"/>
    </location>
    <ligand>
        <name>alpha-maltose 1-phosphate</name>
        <dbReference type="ChEBI" id="CHEBI:63576"/>
    </ligand>
</feature>
<feature type="active site" description="Nucleophile" evidence="6">
    <location>
        <position position="386"/>
    </location>
</feature>
<evidence type="ECO:0000256" key="4">
    <source>
        <dbReference type="ARBA" id="ARBA00023277"/>
    </source>
</evidence>
<comment type="subunit">
    <text evidence="1 6">Homodimer.</text>
</comment>
<dbReference type="InterPro" id="IPR017853">
    <property type="entry name" value="GH"/>
</dbReference>
<dbReference type="GO" id="GO:0004553">
    <property type="term" value="F:hydrolase activity, hydrolyzing O-glycosyl compounds"/>
    <property type="evidence" value="ECO:0007669"/>
    <property type="project" value="InterPro"/>
</dbReference>
<dbReference type="InterPro" id="IPR026585">
    <property type="entry name" value="GlgE"/>
</dbReference>
<dbReference type="InterPro" id="IPR013783">
    <property type="entry name" value="Ig-like_fold"/>
</dbReference>
<feature type="active site" description="Proton donor" evidence="6">
    <location>
        <position position="415"/>
    </location>
</feature>
<dbReference type="InterPro" id="IPR006047">
    <property type="entry name" value="GH13_cat_dom"/>
</dbReference>
<feature type="site" description="Transition state stabilizer" evidence="6">
    <location>
        <position position="472"/>
    </location>
</feature>
<evidence type="ECO:0000256" key="2">
    <source>
        <dbReference type="ARBA" id="ARBA00022676"/>
    </source>
</evidence>
<dbReference type="CDD" id="cd11344">
    <property type="entry name" value="AmyAc_GlgE_like"/>
    <property type="match status" value="1"/>
</dbReference>
<dbReference type="Pfam" id="PF00128">
    <property type="entry name" value="Alpha-amylase"/>
    <property type="match status" value="1"/>
</dbReference>
<dbReference type="InterPro" id="IPR049171">
    <property type="entry name" value="GLGE_C"/>
</dbReference>
<dbReference type="Proteomes" id="UP000294558">
    <property type="component" value="Unassembled WGS sequence"/>
</dbReference>
<comment type="similarity">
    <text evidence="6">Belongs to the glycosyl hydrolase 13 family. GlgE subfamily.</text>
</comment>
<organism evidence="8 9">
    <name type="scientific">Ilumatobacter fluminis</name>
    <dbReference type="NCBI Taxonomy" id="467091"/>
    <lineage>
        <taxon>Bacteria</taxon>
        <taxon>Bacillati</taxon>
        <taxon>Actinomycetota</taxon>
        <taxon>Acidimicrobiia</taxon>
        <taxon>Acidimicrobiales</taxon>
        <taxon>Ilumatobacteraceae</taxon>
        <taxon>Ilumatobacter</taxon>
    </lineage>
</organism>
<dbReference type="GO" id="GO:0030979">
    <property type="term" value="P:alpha-glucan biosynthetic process"/>
    <property type="evidence" value="ECO:0007669"/>
    <property type="project" value="UniProtKB-UniRule"/>
</dbReference>
<gene>
    <name evidence="6" type="primary">glgE</name>
    <name evidence="8" type="ORF">BDK89_0292</name>
</gene>
<evidence type="ECO:0000313" key="9">
    <source>
        <dbReference type="Proteomes" id="UP000294558"/>
    </source>
</evidence>
<accession>A0A4R7HX24</accession>
<keyword evidence="2 6" id="KW-0328">Glycosyltransferase</keyword>
<comment type="caution">
    <text evidence="8">The sequence shown here is derived from an EMBL/GenBank/DDBJ whole genome shotgun (WGS) entry which is preliminary data.</text>
</comment>
<dbReference type="PANTHER" id="PTHR47786:SF2">
    <property type="entry name" value="GLYCOSYL HYDROLASE FAMILY 13 CATALYTIC DOMAIN-CONTAINING PROTEIN"/>
    <property type="match status" value="1"/>
</dbReference>
<dbReference type="InterPro" id="IPR021828">
    <property type="entry name" value="GlgE_dom_N/S"/>
</dbReference>
<dbReference type="EMBL" id="SOAU01000001">
    <property type="protein sequence ID" value="TDT14736.1"/>
    <property type="molecule type" value="Genomic_DNA"/>
</dbReference>
<dbReference type="Gene3D" id="2.60.40.1180">
    <property type="entry name" value="Golgi alpha-mannosidase II"/>
    <property type="match status" value="1"/>
</dbReference>
<sequence>MSKMPKRRPARAVIEPVSPVVDGGRFPSKAALGEPVVVTADVFGEGHDAIDAAIRWRHAPVVGDAGPWVQVPMQFVVNDRWTASFVPTELGRHQYEIIAWSDHVESWRHGTERKAEAGVDIGVELLDGERITDQLLATAKKAKPRIDDDVETLERLLAAIRDGDAEVLHDEAWPRLSHRYIDRKPAAASAKFDIDVDPERARFSAWYEFFPRSPWSGDAPNDEHATLRDAIDRLDRVEAMGFDVLYLPPIHPIGEVNRKGRNNTTEASPDDVGSPWGISDHYAVHPELGTVDDVTALATAARERGIELALDIAFQCTPDHVWVDEHPDWFKHRADGTIQYAENPPKKYQDIYPIDFETDDWEALWTELANVIRFWVDRGVTIFRVDNPHTKAFPFWEWALGSIRADHPETIFLAEAFTRPRVMERLAKIGFNQSYTYFTWRRSAWELREYFTDLSTRTVDYYRPNAWPNTPDILTDQLQHGGRPVFAVRAVLAATLSANWGIYGPAFEVVEQRAIRPGSEEYLDSEKYQTRQWDLDTPDSLEPLITKLNRIRADQPALRHLSTLRFHDVDSDGLLCFTKTDPLGEGDPILVIVNLNGYEPHSGHVHVDPSTFGLGIGDDDEFVLEDLLGGGIYRWRGWHNYVELSPGRTGYAHVFAVRPADR</sequence>
<dbReference type="InterPro" id="IPR013780">
    <property type="entry name" value="Glyco_hydro_b"/>
</dbReference>
<keyword evidence="9" id="KW-1185">Reference proteome</keyword>
<reference evidence="8 9" key="1">
    <citation type="submission" date="2019-03" db="EMBL/GenBank/DDBJ databases">
        <title>Sequencing the genomes of 1000 actinobacteria strains.</title>
        <authorList>
            <person name="Klenk H.-P."/>
        </authorList>
    </citation>
    <scope>NUCLEOTIDE SEQUENCE [LARGE SCALE GENOMIC DNA]</scope>
    <source>
        <strain evidence="8 9">DSM 18936</strain>
    </source>
</reference>
<dbReference type="RefSeq" id="WP_208293918.1">
    <property type="nucleotide sequence ID" value="NZ_SOAU01000001.1"/>
</dbReference>
<evidence type="ECO:0000256" key="5">
    <source>
        <dbReference type="ARBA" id="ARBA00048735"/>
    </source>
</evidence>
<dbReference type="Pfam" id="PF21702">
    <property type="entry name" value="GLGE_C"/>
    <property type="match status" value="1"/>
</dbReference>
<dbReference type="Gene3D" id="2.60.40.10">
    <property type="entry name" value="Immunoglobulins"/>
    <property type="match status" value="1"/>
</dbReference>
<dbReference type="GO" id="GO:0016758">
    <property type="term" value="F:hexosyltransferase activity"/>
    <property type="evidence" value="ECO:0007669"/>
    <property type="project" value="UniProtKB-UniRule"/>
</dbReference>
<feature type="binding site" evidence="6">
    <location>
        <begin position="527"/>
        <end position="528"/>
    </location>
    <ligand>
        <name>alpha-maltose 1-phosphate</name>
        <dbReference type="ChEBI" id="CHEBI:63576"/>
    </ligand>
</feature>
<dbReference type="PANTHER" id="PTHR47786">
    <property type="entry name" value="ALPHA-1,4-GLUCAN:MALTOSE-1-PHOSPHATE MALTOSYLTRANSFERASE"/>
    <property type="match status" value="1"/>
</dbReference>
<feature type="binding site" evidence="6">
    <location>
        <position position="387"/>
    </location>
    <ligand>
        <name>alpha-maltose 1-phosphate</name>
        <dbReference type="ChEBI" id="CHEBI:63576"/>
    </ligand>
</feature>
<dbReference type="SUPFAM" id="SSF51445">
    <property type="entry name" value="(Trans)glycosidases"/>
    <property type="match status" value="1"/>
</dbReference>
<comment type="catalytic activity">
    <reaction evidence="5 6">
        <text>alpha-maltose 1-phosphate + [(1-&gt;4)-alpha-D-glucosyl](n) = [(1-&gt;4)-alpha-D-glucosyl](n+2) + phosphate</text>
        <dbReference type="Rhea" id="RHEA:42692"/>
        <dbReference type="Rhea" id="RHEA-COMP:9584"/>
        <dbReference type="Rhea" id="RHEA-COMP:10183"/>
        <dbReference type="ChEBI" id="CHEBI:15444"/>
        <dbReference type="ChEBI" id="CHEBI:43474"/>
        <dbReference type="ChEBI" id="CHEBI:63576"/>
        <dbReference type="EC" id="2.4.99.16"/>
    </reaction>
</comment>
<dbReference type="AlphaFoldDB" id="A0A4R7HX24"/>
<dbReference type="Gene3D" id="1.20.58.80">
    <property type="entry name" value="Phosphotransferase system, lactose/cellobiose-type IIA subunit"/>
    <property type="match status" value="1"/>
</dbReference>
<evidence type="ECO:0000256" key="1">
    <source>
        <dbReference type="ARBA" id="ARBA00011738"/>
    </source>
</evidence>
<keyword evidence="3 6" id="KW-0808">Transferase</keyword>
<feature type="binding site" evidence="6">
    <location>
        <position position="315"/>
    </location>
    <ligand>
        <name>alpha-maltose 1-phosphate</name>
        <dbReference type="ChEBI" id="CHEBI:63576"/>
    </ligand>
</feature>
<comment type="function">
    <text evidence="6">Maltosyltransferase that uses maltose 1-phosphate (M1P) as the sugar donor to elongate linear or branched alpha-(1-&gt;4)-glucans. Is involved in a branched alpha-glucan biosynthetic pathway from trehalose, together with TreS, Mak and GlgB.</text>
</comment>